<proteinExistence type="inferred from homology"/>
<dbReference type="GO" id="GO:0030246">
    <property type="term" value="F:carbohydrate binding"/>
    <property type="evidence" value="ECO:0007669"/>
    <property type="project" value="UniProtKB-ARBA"/>
</dbReference>
<evidence type="ECO:0000256" key="3">
    <source>
        <dbReference type="ARBA" id="ARBA00022729"/>
    </source>
</evidence>
<evidence type="ECO:0000259" key="4">
    <source>
        <dbReference type="Pfam" id="PF13407"/>
    </source>
</evidence>
<evidence type="ECO:0000256" key="1">
    <source>
        <dbReference type="ARBA" id="ARBA00004196"/>
    </source>
</evidence>
<organism evidence="5">
    <name type="scientific">freshwater metagenome</name>
    <dbReference type="NCBI Taxonomy" id="449393"/>
    <lineage>
        <taxon>unclassified sequences</taxon>
        <taxon>metagenomes</taxon>
        <taxon>ecological metagenomes</taxon>
    </lineage>
</organism>
<accession>A0A6J6HSV4</accession>
<evidence type="ECO:0000256" key="2">
    <source>
        <dbReference type="ARBA" id="ARBA00007639"/>
    </source>
</evidence>
<dbReference type="InterPro" id="IPR025997">
    <property type="entry name" value="SBP_2_dom"/>
</dbReference>
<protein>
    <submittedName>
        <fullName evidence="5">Unannotated protein</fullName>
    </submittedName>
</protein>
<dbReference type="Pfam" id="PF13407">
    <property type="entry name" value="Peripla_BP_4"/>
    <property type="match status" value="1"/>
</dbReference>
<dbReference type="PANTHER" id="PTHR46847:SF1">
    <property type="entry name" value="D-ALLOSE-BINDING PERIPLASMIC PROTEIN-RELATED"/>
    <property type="match status" value="1"/>
</dbReference>
<reference evidence="5" key="1">
    <citation type="submission" date="2020-05" db="EMBL/GenBank/DDBJ databases">
        <authorList>
            <person name="Chiriac C."/>
            <person name="Salcher M."/>
            <person name="Ghai R."/>
            <person name="Kavagutti S V."/>
        </authorList>
    </citation>
    <scope>NUCLEOTIDE SEQUENCE</scope>
</reference>
<comment type="similarity">
    <text evidence="2">Belongs to the bacterial solute-binding protein 2 family.</text>
</comment>
<dbReference type="SUPFAM" id="SSF53822">
    <property type="entry name" value="Periplasmic binding protein-like I"/>
    <property type="match status" value="1"/>
</dbReference>
<comment type="subcellular location">
    <subcellularLocation>
        <location evidence="1">Cell envelope</location>
    </subcellularLocation>
</comment>
<dbReference type="GO" id="GO:0030313">
    <property type="term" value="C:cell envelope"/>
    <property type="evidence" value="ECO:0007669"/>
    <property type="project" value="UniProtKB-SubCell"/>
</dbReference>
<evidence type="ECO:0000313" key="5">
    <source>
        <dbReference type="EMBL" id="CAB4615633.1"/>
    </source>
</evidence>
<dbReference type="InterPro" id="IPR028082">
    <property type="entry name" value="Peripla_BP_I"/>
</dbReference>
<gene>
    <name evidence="5" type="ORF">UFOPK1856_00672</name>
</gene>
<name>A0A6J6HSV4_9ZZZZ</name>
<keyword evidence="3" id="KW-0732">Signal</keyword>
<dbReference type="AlphaFoldDB" id="A0A6J6HSV4"/>
<feature type="domain" description="Periplasmic binding protein" evidence="4">
    <location>
        <begin position="76"/>
        <end position="328"/>
    </location>
</feature>
<sequence length="377" mass="38600">MRNIKKRVVVFLSATALVAGPLAGFAASSANAAVCTAALANAQKAVAASVAVKAPWDGPKSGPKAAKGKTLIYVAQTMQNGGVAGAAAGVKEAAKAIGWKVRVIDGQGTPAGISSAMSQAVTLKADGIIVGGFDPATTKAEISAAKAAKIPVIGWHAAATSGPQPSLGLFSNVTTLRADVSKVSADWVIADSKGTGGVVIFTDSSIPFAEGKSQEIKAEVETCNSLKILEYANIPIGDSISTLVAAKTTALVAQFGDQWTHSISINGGLYITPMAAALRAAGKSGTGFPHNVGAGDGSADEYARIAAGDFQSVTVPEPLTMQGWQIVDEFNRAFSKQKASGYVPVVHLVTKANAGNSTVWDPQNGYRTEYKKIWGVK</sequence>
<dbReference type="EMBL" id="CAEZUV010000089">
    <property type="protein sequence ID" value="CAB4615633.1"/>
    <property type="molecule type" value="Genomic_DNA"/>
</dbReference>
<dbReference type="Gene3D" id="3.40.50.2300">
    <property type="match status" value="2"/>
</dbReference>
<dbReference type="PANTHER" id="PTHR46847">
    <property type="entry name" value="D-ALLOSE-BINDING PERIPLASMIC PROTEIN-RELATED"/>
    <property type="match status" value="1"/>
</dbReference>